<feature type="compositionally biased region" description="Low complexity" evidence="1">
    <location>
        <begin position="39"/>
        <end position="80"/>
    </location>
</feature>
<feature type="signal peptide" evidence="3">
    <location>
        <begin position="1"/>
        <end position="25"/>
    </location>
</feature>
<dbReference type="EMBL" id="NRSD01000001">
    <property type="protein sequence ID" value="MBK1643234.1"/>
    <property type="molecule type" value="Genomic_DNA"/>
</dbReference>
<feature type="region of interest" description="Disordered" evidence="1">
    <location>
        <begin position="32"/>
        <end position="80"/>
    </location>
</feature>
<feature type="transmembrane region" description="Helical" evidence="2">
    <location>
        <begin position="85"/>
        <end position="103"/>
    </location>
</feature>
<evidence type="ECO:0000256" key="2">
    <source>
        <dbReference type="SAM" id="Phobius"/>
    </source>
</evidence>
<keyword evidence="2" id="KW-0472">Membrane</keyword>
<keyword evidence="2" id="KW-0812">Transmembrane</keyword>
<dbReference type="PANTHER" id="PTHR41542:SF1">
    <property type="entry name" value="BLL5807 PROTEIN"/>
    <property type="match status" value="1"/>
</dbReference>
<dbReference type="Proteomes" id="UP001138802">
    <property type="component" value="Unassembled WGS sequence"/>
</dbReference>
<feature type="domain" description="Tim44-like" evidence="4">
    <location>
        <begin position="185"/>
        <end position="315"/>
    </location>
</feature>
<accession>A0A9X1B6Y3</accession>
<dbReference type="InterPro" id="IPR007379">
    <property type="entry name" value="Tim44-like_dom"/>
</dbReference>
<dbReference type="AlphaFoldDB" id="A0A9X1B6Y3"/>
<sequence length="318" mass="34096">MRLKMLLSAAMVTLAVGMMVIPVDAEARRAGGGMNLGKQSSSVQQRQAQQPAQAQRSNQQQSSAQQGQSQAAAGQQRPASGASRWLGPLAGLAAGGLLAAMLFGDGFEGFQIMDFLLIILLAVGAFMLFRMWRRNQARPAMAGAGPGGYPQAGAAYERRGAAVTSPFGNRSGSQSILHPGLGTQSGPVAGDDEAPTWFDGPAFAEGAKAHFIRLQASWDQSDFEDLQEYTTPELFAELKRERQKTEGEQVTEVVRLNSQLVGIRREGDLVVASILFSGLIREDAQGVAEDFQEIWNVQHPWAAAEGNWLIAGIQQVTN</sequence>
<comment type="caution">
    <text evidence="5">The sequence shown here is derived from an EMBL/GenBank/DDBJ whole genome shotgun (WGS) entry which is preliminary data.</text>
</comment>
<name>A0A9X1B6Y3_9GAMM</name>
<evidence type="ECO:0000313" key="5">
    <source>
        <dbReference type="EMBL" id="MBK1643234.1"/>
    </source>
</evidence>
<feature type="transmembrane region" description="Helical" evidence="2">
    <location>
        <begin position="115"/>
        <end position="132"/>
    </location>
</feature>
<proteinExistence type="predicted"/>
<evidence type="ECO:0000256" key="3">
    <source>
        <dbReference type="SAM" id="SignalP"/>
    </source>
</evidence>
<evidence type="ECO:0000256" key="1">
    <source>
        <dbReference type="SAM" id="MobiDB-lite"/>
    </source>
</evidence>
<dbReference type="InterPro" id="IPR032710">
    <property type="entry name" value="NTF2-like_dom_sf"/>
</dbReference>
<gene>
    <name evidence="5" type="ORF">CKO25_00900</name>
</gene>
<dbReference type="Pfam" id="PF04280">
    <property type="entry name" value="Tim44"/>
    <property type="match status" value="1"/>
</dbReference>
<keyword evidence="3" id="KW-0732">Signal</keyword>
<evidence type="ECO:0000259" key="4">
    <source>
        <dbReference type="SMART" id="SM00978"/>
    </source>
</evidence>
<keyword evidence="6" id="KW-1185">Reference proteome</keyword>
<organism evidence="5 6">
    <name type="scientific">Thiocapsa imhoffii</name>
    <dbReference type="NCBI Taxonomy" id="382777"/>
    <lineage>
        <taxon>Bacteria</taxon>
        <taxon>Pseudomonadati</taxon>
        <taxon>Pseudomonadota</taxon>
        <taxon>Gammaproteobacteria</taxon>
        <taxon>Chromatiales</taxon>
        <taxon>Chromatiaceae</taxon>
        <taxon>Thiocapsa</taxon>
    </lineage>
</organism>
<evidence type="ECO:0000313" key="6">
    <source>
        <dbReference type="Proteomes" id="UP001138802"/>
    </source>
</evidence>
<dbReference type="SUPFAM" id="SSF54427">
    <property type="entry name" value="NTF2-like"/>
    <property type="match status" value="1"/>
</dbReference>
<feature type="chain" id="PRO_5040842854" evidence="3">
    <location>
        <begin position="26"/>
        <end position="318"/>
    </location>
</feature>
<dbReference type="SMART" id="SM00978">
    <property type="entry name" value="Tim44"/>
    <property type="match status" value="1"/>
</dbReference>
<reference evidence="5 6" key="1">
    <citation type="journal article" date="2020" name="Microorganisms">
        <title>Osmotic Adaptation and Compatible Solute Biosynthesis of Phototrophic Bacteria as Revealed from Genome Analyses.</title>
        <authorList>
            <person name="Imhoff J.F."/>
            <person name="Rahn T."/>
            <person name="Kunzel S."/>
            <person name="Keller A."/>
            <person name="Neulinger S.C."/>
        </authorList>
    </citation>
    <scope>NUCLEOTIDE SEQUENCE [LARGE SCALE GENOMIC DNA]</scope>
    <source>
        <strain evidence="5 6">DSM 21303</strain>
    </source>
</reference>
<keyword evidence="2" id="KW-1133">Transmembrane helix</keyword>
<protein>
    <submittedName>
        <fullName evidence="5">Transport protein</fullName>
    </submittedName>
</protein>
<dbReference type="PANTHER" id="PTHR41542">
    <property type="entry name" value="BLL5807 PROTEIN"/>
    <property type="match status" value="1"/>
</dbReference>